<organism evidence="5 6">
    <name type="scientific">Vibrio qinghaiensis</name>
    <dbReference type="NCBI Taxonomy" id="2025808"/>
    <lineage>
        <taxon>Bacteria</taxon>
        <taxon>Pseudomonadati</taxon>
        <taxon>Pseudomonadota</taxon>
        <taxon>Gammaproteobacteria</taxon>
        <taxon>Vibrionales</taxon>
        <taxon>Vibrionaceae</taxon>
        <taxon>Vibrio</taxon>
    </lineage>
</organism>
<dbReference type="SUPFAM" id="SSF55874">
    <property type="entry name" value="ATPase domain of HSP90 chaperone/DNA topoisomerase II/histidine kinase"/>
    <property type="match status" value="1"/>
</dbReference>
<dbReference type="EMBL" id="CP022742">
    <property type="protein sequence ID" value="ASU23943.1"/>
    <property type="molecule type" value="Genomic_DNA"/>
</dbReference>
<keyword evidence="5" id="KW-0808">Transferase</keyword>
<keyword evidence="5" id="KW-0418">Kinase</keyword>
<evidence type="ECO:0000313" key="6">
    <source>
        <dbReference type="Proteomes" id="UP000215148"/>
    </source>
</evidence>
<dbReference type="InterPro" id="IPR004358">
    <property type="entry name" value="Sig_transdc_His_kin-like_C"/>
</dbReference>
<proteinExistence type="predicted"/>
<evidence type="ECO:0000259" key="4">
    <source>
        <dbReference type="PROSITE" id="PS50109"/>
    </source>
</evidence>
<reference evidence="5 6" key="1">
    <citation type="submission" date="2017-08" db="EMBL/GenBank/DDBJ databases">
        <title>The Vibrio qinghaiensis sp.-Q67 is a luminous bacteria isolated firstly from Qinghai lake, Qinghai province, China, which has been proved to be very sensitive to detect environmental and food pollutants. Therefore, complete genome analysis of V. qinghaiensis sp.-Q67 highlights the potential application of this strain on detection of hazards in the contaminated environments.</title>
        <authorList>
            <person name="Gong L."/>
        </authorList>
    </citation>
    <scope>NUCLEOTIDE SEQUENCE [LARGE SCALE GENOMIC DNA]</scope>
    <source>
        <strain evidence="5 6">Q67</strain>
    </source>
</reference>
<dbReference type="RefSeq" id="WP_094501350.1">
    <property type="nucleotide sequence ID" value="NZ_CAWNHI010000002.1"/>
</dbReference>
<dbReference type="Gene3D" id="1.10.287.130">
    <property type="match status" value="1"/>
</dbReference>
<dbReference type="Proteomes" id="UP000215148">
    <property type="component" value="Chromosome 2"/>
</dbReference>
<keyword evidence="6" id="KW-1185">Reference proteome</keyword>
<dbReference type="InterPro" id="IPR036097">
    <property type="entry name" value="HisK_dim/P_sf"/>
</dbReference>
<dbReference type="Gene3D" id="3.30.565.10">
    <property type="entry name" value="Histidine kinase-like ATPase, C-terminal domain"/>
    <property type="match status" value="1"/>
</dbReference>
<dbReference type="PROSITE" id="PS50109">
    <property type="entry name" value="HIS_KIN"/>
    <property type="match status" value="1"/>
</dbReference>
<dbReference type="GO" id="GO:0000155">
    <property type="term" value="F:phosphorelay sensor kinase activity"/>
    <property type="evidence" value="ECO:0007669"/>
    <property type="project" value="InterPro"/>
</dbReference>
<dbReference type="SUPFAM" id="SSF47384">
    <property type="entry name" value="Homodimeric domain of signal transducing histidine kinase"/>
    <property type="match status" value="1"/>
</dbReference>
<dbReference type="PRINTS" id="PR00344">
    <property type="entry name" value="BCTRLSENSOR"/>
</dbReference>
<dbReference type="PANTHER" id="PTHR43065:SF50">
    <property type="entry name" value="HISTIDINE KINASE"/>
    <property type="match status" value="1"/>
</dbReference>
<evidence type="ECO:0000313" key="5">
    <source>
        <dbReference type="EMBL" id="ASU23943.1"/>
    </source>
</evidence>
<dbReference type="InterPro" id="IPR003594">
    <property type="entry name" value="HATPase_dom"/>
</dbReference>
<dbReference type="InterPro" id="IPR036890">
    <property type="entry name" value="HATPase_C_sf"/>
</dbReference>
<accession>A0A223N2R6</accession>
<dbReference type="SMART" id="SM00387">
    <property type="entry name" value="HATPase_c"/>
    <property type="match status" value="1"/>
</dbReference>
<dbReference type="AlphaFoldDB" id="A0A223N2R6"/>
<comment type="catalytic activity">
    <reaction evidence="1">
        <text>ATP + protein L-histidine = ADP + protein N-phospho-L-histidine.</text>
        <dbReference type="EC" id="2.7.13.3"/>
    </reaction>
</comment>
<evidence type="ECO:0000256" key="2">
    <source>
        <dbReference type="ARBA" id="ARBA00012438"/>
    </source>
</evidence>
<dbReference type="EC" id="2.7.13.3" evidence="2"/>
<keyword evidence="3" id="KW-0597">Phosphoprotein</keyword>
<feature type="domain" description="Histidine kinase" evidence="4">
    <location>
        <begin position="195"/>
        <end position="429"/>
    </location>
</feature>
<sequence>MQHLDENKPFLDQKNGVESSFHHIMLSLLEVLFSTQSQDDKLDEMIELIQQLFPNTHVALFFYYSERKLRVLRASMPLSDDVLQNLYPVISDDEFCYFSKFSNHQGEAFSLYQQDFPEWESGVTFTVSSPTRRYSLFIARTQCDAFDEKELEIIQEGMLLAKMALKLLTSVQGNGNHQRNLQDEKLASLGKLAAGVAHEINNPLGFVMSNFSTLSAYLTQIKAHPLILQMKDSELGEMLDDSESIIVESLEGLSRIKNIVASLNVYYHVPGLSVGMVDLRDVVSSAINMVLSEMKLKARLNYETPKIPFYVLGQTHKLQQVLINLLVNALQSFPSPEGEVDVVLMIEDSRLIKNKPNICLSVCDSGKGISAEDLMCVFDPFFTTKRVGDGAGLGLSVAKEIIEEHLGKIDIQSTVGKGTCVYLRFPLYVTSHHSMKELG</sequence>
<dbReference type="KEGG" id="vqi:CCZ37_15325"/>
<dbReference type="PANTHER" id="PTHR43065">
    <property type="entry name" value="SENSOR HISTIDINE KINASE"/>
    <property type="match status" value="1"/>
</dbReference>
<gene>
    <name evidence="5" type="ORF">CCZ37_15325</name>
</gene>
<dbReference type="CDD" id="cd00082">
    <property type="entry name" value="HisKA"/>
    <property type="match status" value="1"/>
</dbReference>
<protein>
    <recommendedName>
        <fullName evidence="2">histidine kinase</fullName>
        <ecNumber evidence="2">2.7.13.3</ecNumber>
    </recommendedName>
</protein>
<dbReference type="InterPro" id="IPR005467">
    <property type="entry name" value="His_kinase_dom"/>
</dbReference>
<evidence type="ECO:0000256" key="3">
    <source>
        <dbReference type="ARBA" id="ARBA00022553"/>
    </source>
</evidence>
<dbReference type="InterPro" id="IPR003661">
    <property type="entry name" value="HisK_dim/P_dom"/>
</dbReference>
<name>A0A223N2R6_9VIBR</name>
<evidence type="ECO:0000256" key="1">
    <source>
        <dbReference type="ARBA" id="ARBA00000085"/>
    </source>
</evidence>
<dbReference type="Pfam" id="PF02518">
    <property type="entry name" value="HATPase_c"/>
    <property type="match status" value="1"/>
</dbReference>